<accession>A0A495J4A1</accession>
<feature type="binding site" description="in other chain" evidence="8">
    <location>
        <begin position="140"/>
        <end position="142"/>
    </location>
    <ligand>
        <name>FMN</name>
        <dbReference type="ChEBI" id="CHEBI:58210"/>
        <note>ligand shared between dimeric partners</note>
    </ligand>
</feature>
<dbReference type="PANTHER" id="PTHR43821:SF1">
    <property type="entry name" value="NAD(P)H NITROREDUCTASE YDJA-RELATED"/>
    <property type="match status" value="1"/>
</dbReference>
<name>A0A495J4A1_9SPHI</name>
<dbReference type="InterPro" id="IPR026021">
    <property type="entry name" value="YdjA-like"/>
</dbReference>
<organism evidence="10 11">
    <name type="scientific">Mucilaginibacter gracilis</name>
    <dbReference type="NCBI Taxonomy" id="423350"/>
    <lineage>
        <taxon>Bacteria</taxon>
        <taxon>Pseudomonadati</taxon>
        <taxon>Bacteroidota</taxon>
        <taxon>Sphingobacteriia</taxon>
        <taxon>Sphingobacteriales</taxon>
        <taxon>Sphingobacteriaceae</taxon>
        <taxon>Mucilaginibacter</taxon>
    </lineage>
</organism>
<comment type="cofactor">
    <cofactor evidence="8">
        <name>FMN</name>
        <dbReference type="ChEBI" id="CHEBI:58210"/>
    </cofactor>
    <text evidence="8">Binds 1 FMN per subunit.</text>
</comment>
<evidence type="ECO:0000256" key="7">
    <source>
        <dbReference type="PIRNR" id="PIRNR000232"/>
    </source>
</evidence>
<evidence type="ECO:0000256" key="6">
    <source>
        <dbReference type="ARBA" id="ARBA00023027"/>
    </source>
</evidence>
<dbReference type="EMBL" id="RBKU01000001">
    <property type="protein sequence ID" value="RKR83653.1"/>
    <property type="molecule type" value="Genomic_DNA"/>
</dbReference>
<dbReference type="PANTHER" id="PTHR43821">
    <property type="entry name" value="NAD(P)H NITROREDUCTASE YDJA-RELATED"/>
    <property type="match status" value="1"/>
</dbReference>
<dbReference type="PIRSF" id="PIRSF000232">
    <property type="entry name" value="YdjA"/>
    <property type="match status" value="1"/>
</dbReference>
<protein>
    <recommendedName>
        <fullName evidence="7">Putative NAD(P)H nitroreductase</fullName>
        <ecNumber evidence="7">1.-.-.-</ecNumber>
    </recommendedName>
</protein>
<feature type="binding site" description="in other chain" evidence="8">
    <location>
        <begin position="15"/>
        <end position="17"/>
    </location>
    <ligand>
        <name>FMN</name>
        <dbReference type="ChEBI" id="CHEBI:58210"/>
        <note>ligand shared between dimeric partners</note>
    </ligand>
</feature>
<sequence>MNNTFNIISSVIKNRRTTKPPEMNGEKIPDEQINALLELADWAPTHANTEPWNFTVYTNGKTFGKQHAELYAASTAAESYMQMTYEKLLHMGDKASHVIVCTMQRKPLVRIPVLEEIAATACAMQNILLGATALGIASYWGSGGMVHSPAMKQFLNLDTHDVVMGVLYLGYSDTKPTGKRNIPLSDKVTWVR</sequence>
<keyword evidence="4 7" id="KW-0521">NADP</keyword>
<proteinExistence type="inferred from homology"/>
<dbReference type="Proteomes" id="UP000268007">
    <property type="component" value="Unassembled WGS sequence"/>
</dbReference>
<evidence type="ECO:0000256" key="4">
    <source>
        <dbReference type="ARBA" id="ARBA00022857"/>
    </source>
</evidence>
<keyword evidence="3 7" id="KW-0288">FMN</keyword>
<keyword evidence="2 7" id="KW-0285">Flavoprotein</keyword>
<reference evidence="10 11" key="1">
    <citation type="submission" date="2018-10" db="EMBL/GenBank/DDBJ databases">
        <title>Genomic Encyclopedia of Archaeal and Bacterial Type Strains, Phase II (KMG-II): from individual species to whole genera.</title>
        <authorList>
            <person name="Goeker M."/>
        </authorList>
    </citation>
    <scope>NUCLEOTIDE SEQUENCE [LARGE SCALE GENOMIC DNA]</scope>
    <source>
        <strain evidence="10 11">DSM 18602</strain>
    </source>
</reference>
<gene>
    <name evidence="10" type="ORF">BDD43_3866</name>
</gene>
<keyword evidence="11" id="KW-1185">Reference proteome</keyword>
<dbReference type="Gene3D" id="3.40.109.10">
    <property type="entry name" value="NADH Oxidase"/>
    <property type="match status" value="1"/>
</dbReference>
<dbReference type="EC" id="1.-.-.-" evidence="7"/>
<evidence type="ECO:0000256" key="3">
    <source>
        <dbReference type="ARBA" id="ARBA00022643"/>
    </source>
</evidence>
<evidence type="ECO:0000256" key="5">
    <source>
        <dbReference type="ARBA" id="ARBA00023002"/>
    </source>
</evidence>
<dbReference type="AlphaFoldDB" id="A0A495J4A1"/>
<dbReference type="Pfam" id="PF00881">
    <property type="entry name" value="Nitroreductase"/>
    <property type="match status" value="1"/>
</dbReference>
<evidence type="ECO:0000313" key="10">
    <source>
        <dbReference type="EMBL" id="RKR83653.1"/>
    </source>
</evidence>
<dbReference type="GO" id="GO:0016491">
    <property type="term" value="F:oxidoreductase activity"/>
    <property type="evidence" value="ECO:0007669"/>
    <property type="project" value="UniProtKB-UniRule"/>
</dbReference>
<evidence type="ECO:0000313" key="11">
    <source>
        <dbReference type="Proteomes" id="UP000268007"/>
    </source>
</evidence>
<keyword evidence="5 7" id="KW-0560">Oxidoreductase</keyword>
<dbReference type="InterPro" id="IPR000415">
    <property type="entry name" value="Nitroreductase-like"/>
</dbReference>
<evidence type="ECO:0000256" key="8">
    <source>
        <dbReference type="PIRSR" id="PIRSR000232-1"/>
    </source>
</evidence>
<evidence type="ECO:0000259" key="9">
    <source>
        <dbReference type="Pfam" id="PF00881"/>
    </source>
</evidence>
<comment type="similarity">
    <text evidence="1 7">Belongs to the nitroreductase family.</text>
</comment>
<comment type="caution">
    <text evidence="10">The sequence shown here is derived from an EMBL/GenBank/DDBJ whole genome shotgun (WGS) entry which is preliminary data.</text>
</comment>
<keyword evidence="6 7" id="KW-0520">NAD</keyword>
<evidence type="ECO:0000256" key="2">
    <source>
        <dbReference type="ARBA" id="ARBA00022630"/>
    </source>
</evidence>
<dbReference type="InterPro" id="IPR052530">
    <property type="entry name" value="NAD(P)H_nitroreductase"/>
</dbReference>
<dbReference type="CDD" id="cd02135">
    <property type="entry name" value="YdjA-like"/>
    <property type="match status" value="1"/>
</dbReference>
<evidence type="ECO:0000256" key="1">
    <source>
        <dbReference type="ARBA" id="ARBA00007118"/>
    </source>
</evidence>
<dbReference type="SUPFAM" id="SSF55469">
    <property type="entry name" value="FMN-dependent nitroreductase-like"/>
    <property type="match status" value="1"/>
</dbReference>
<dbReference type="RefSeq" id="WP_121199126.1">
    <property type="nucleotide sequence ID" value="NZ_RBKU01000001.1"/>
</dbReference>
<feature type="domain" description="Nitroreductase" evidence="9">
    <location>
        <begin position="12"/>
        <end position="171"/>
    </location>
</feature>
<dbReference type="InterPro" id="IPR029479">
    <property type="entry name" value="Nitroreductase"/>
</dbReference>
<dbReference type="OrthoDB" id="9804207at2"/>
<feature type="binding site" evidence="8">
    <location>
        <position position="46"/>
    </location>
    <ligand>
        <name>FMN</name>
        <dbReference type="ChEBI" id="CHEBI:58210"/>
        <note>ligand shared between dimeric partners</note>
    </ligand>
</feature>